<evidence type="ECO:0008006" key="3">
    <source>
        <dbReference type="Google" id="ProtNLM"/>
    </source>
</evidence>
<gene>
    <name evidence="1" type="ORF">CISIN_1g026020mg</name>
</gene>
<sequence length="244" mass="26903">METTKLKLTLIIDKRANKVIIAEAKKDFVDFLFNLLSLPISTVIRLLKNGSTLGCVDNLYQSLENLNDAYLQPNQNKDDLLKRHVTAAFNAPPLLPEASPTFKGNVFYRCVNHDYVTDAANTNCPGKNCSLLMDCRLRFDLFVDSGTSTCNCKKPSAGEGGVVKNLVTYMVSDDLSVTPVSMISGIELLQHNVKDIGVLEKRVVELGIDEGLELLKNSLKSKTALTNVFLMKTELKDVAISNFA</sequence>
<dbReference type="Proteomes" id="UP000027120">
    <property type="component" value="Unassembled WGS sequence"/>
</dbReference>
<dbReference type="PANTHER" id="PTHR33103:SF19">
    <property type="entry name" value="OS09G0544700 PROTEIN"/>
    <property type="match status" value="1"/>
</dbReference>
<evidence type="ECO:0000313" key="1">
    <source>
        <dbReference type="EMBL" id="KDO37486.1"/>
    </source>
</evidence>
<dbReference type="PANTHER" id="PTHR33103">
    <property type="entry name" value="OS01G0153900 PROTEIN"/>
    <property type="match status" value="1"/>
</dbReference>
<protein>
    <recommendedName>
        <fullName evidence="3">DUF674 domain-containing protein</fullName>
    </recommendedName>
</protein>
<evidence type="ECO:0000313" key="2">
    <source>
        <dbReference type="Proteomes" id="UP000027120"/>
    </source>
</evidence>
<dbReference type="STRING" id="2711.A0A067DFR5"/>
<name>A0A067DFR5_CITSI</name>
<reference evidence="1 2" key="1">
    <citation type="submission" date="2014-04" db="EMBL/GenBank/DDBJ databases">
        <authorList>
            <consortium name="International Citrus Genome Consortium"/>
            <person name="Gmitter F."/>
            <person name="Chen C."/>
            <person name="Farmerie W."/>
            <person name="Harkins T."/>
            <person name="Desany B."/>
            <person name="Mohiuddin M."/>
            <person name="Kodira C."/>
            <person name="Borodovsky M."/>
            <person name="Lomsadze A."/>
            <person name="Burns P."/>
            <person name="Jenkins J."/>
            <person name="Prochnik S."/>
            <person name="Shu S."/>
            <person name="Chapman J."/>
            <person name="Pitluck S."/>
            <person name="Schmutz J."/>
            <person name="Rokhsar D."/>
        </authorList>
    </citation>
    <scope>NUCLEOTIDE SEQUENCE</scope>
</reference>
<dbReference type="PaxDb" id="2711-XP_006486040.1"/>
<keyword evidence="2" id="KW-1185">Reference proteome</keyword>
<dbReference type="InterPro" id="IPR007750">
    <property type="entry name" value="DUF674"/>
</dbReference>
<accession>A0A067DFR5</accession>
<dbReference type="AlphaFoldDB" id="A0A067DFR5"/>
<proteinExistence type="predicted"/>
<dbReference type="EMBL" id="KK790525">
    <property type="protein sequence ID" value="KDO37486.1"/>
    <property type="molecule type" value="Genomic_DNA"/>
</dbReference>
<organism evidence="1 2">
    <name type="scientific">Citrus sinensis</name>
    <name type="common">Sweet orange</name>
    <name type="synonym">Citrus aurantium var. sinensis</name>
    <dbReference type="NCBI Taxonomy" id="2711"/>
    <lineage>
        <taxon>Eukaryota</taxon>
        <taxon>Viridiplantae</taxon>
        <taxon>Streptophyta</taxon>
        <taxon>Embryophyta</taxon>
        <taxon>Tracheophyta</taxon>
        <taxon>Spermatophyta</taxon>
        <taxon>Magnoliopsida</taxon>
        <taxon>eudicotyledons</taxon>
        <taxon>Gunneridae</taxon>
        <taxon>Pentapetalae</taxon>
        <taxon>rosids</taxon>
        <taxon>malvids</taxon>
        <taxon>Sapindales</taxon>
        <taxon>Rutaceae</taxon>
        <taxon>Aurantioideae</taxon>
        <taxon>Citrus</taxon>
    </lineage>
</organism>
<dbReference type="Pfam" id="PF05056">
    <property type="entry name" value="DUF674"/>
    <property type="match status" value="1"/>
</dbReference>